<evidence type="ECO:0008006" key="11">
    <source>
        <dbReference type="Google" id="ProtNLM"/>
    </source>
</evidence>
<comment type="caution">
    <text evidence="9">The sequence shown here is derived from an EMBL/GenBank/DDBJ whole genome shotgun (WGS) entry which is preliminary data.</text>
</comment>
<keyword evidence="7 8" id="KW-0472">Membrane</keyword>
<evidence type="ECO:0000256" key="8">
    <source>
        <dbReference type="SAM" id="Phobius"/>
    </source>
</evidence>
<keyword evidence="4 8" id="KW-0812">Transmembrane</keyword>
<keyword evidence="5" id="KW-0378">Hydrolase</keyword>
<evidence type="ECO:0000256" key="4">
    <source>
        <dbReference type="ARBA" id="ARBA00022692"/>
    </source>
</evidence>
<dbReference type="GO" id="GO:0006508">
    <property type="term" value="P:proteolysis"/>
    <property type="evidence" value="ECO:0007669"/>
    <property type="project" value="UniProtKB-KW"/>
</dbReference>
<evidence type="ECO:0000313" key="10">
    <source>
        <dbReference type="Proteomes" id="UP000284109"/>
    </source>
</evidence>
<dbReference type="Pfam" id="PF04647">
    <property type="entry name" value="AgrB"/>
    <property type="match status" value="1"/>
</dbReference>
<evidence type="ECO:0000313" key="9">
    <source>
        <dbReference type="EMBL" id="RHW49809.1"/>
    </source>
</evidence>
<dbReference type="InterPro" id="IPR006741">
    <property type="entry name" value="AgrB"/>
</dbReference>
<keyword evidence="1" id="KW-1003">Cell membrane</keyword>
<accession>A0A3R6YLF6</accession>
<feature type="transmembrane region" description="Helical" evidence="8">
    <location>
        <begin position="119"/>
        <end position="135"/>
    </location>
</feature>
<feature type="transmembrane region" description="Helical" evidence="8">
    <location>
        <begin position="54"/>
        <end position="73"/>
    </location>
</feature>
<dbReference type="AlphaFoldDB" id="A0A3R6YLF6"/>
<evidence type="ECO:0000256" key="5">
    <source>
        <dbReference type="ARBA" id="ARBA00022801"/>
    </source>
</evidence>
<protein>
    <recommendedName>
        <fullName evidence="11">AgrB-like protein</fullName>
    </recommendedName>
</protein>
<keyword evidence="10" id="KW-1185">Reference proteome</keyword>
<evidence type="ECO:0000256" key="2">
    <source>
        <dbReference type="ARBA" id="ARBA00022654"/>
    </source>
</evidence>
<dbReference type="OrthoDB" id="2360675at2"/>
<keyword evidence="3" id="KW-0645">Protease</keyword>
<keyword evidence="6 8" id="KW-1133">Transmembrane helix</keyword>
<feature type="transmembrane region" description="Helical" evidence="8">
    <location>
        <begin position="20"/>
        <end position="42"/>
    </location>
</feature>
<evidence type="ECO:0000256" key="1">
    <source>
        <dbReference type="ARBA" id="ARBA00022475"/>
    </source>
</evidence>
<dbReference type="Proteomes" id="UP000284109">
    <property type="component" value="Unassembled WGS sequence"/>
</dbReference>
<evidence type="ECO:0000256" key="7">
    <source>
        <dbReference type="ARBA" id="ARBA00023136"/>
    </source>
</evidence>
<dbReference type="RefSeq" id="WP_118901635.1">
    <property type="nucleotide sequence ID" value="NZ_QOCR01000004.1"/>
</dbReference>
<dbReference type="GO" id="GO:0009372">
    <property type="term" value="P:quorum sensing"/>
    <property type="evidence" value="ECO:0007669"/>
    <property type="project" value="UniProtKB-KW"/>
</dbReference>
<evidence type="ECO:0000256" key="3">
    <source>
        <dbReference type="ARBA" id="ARBA00022670"/>
    </source>
</evidence>
<feature type="transmembrane region" description="Helical" evidence="8">
    <location>
        <begin position="141"/>
        <end position="159"/>
    </location>
</feature>
<proteinExistence type="predicted"/>
<dbReference type="EMBL" id="QOCR01000004">
    <property type="protein sequence ID" value="RHW49809.1"/>
    <property type="molecule type" value="Genomic_DNA"/>
</dbReference>
<organism evidence="9 10">
    <name type="scientific">Bombilactobacillus bombi</name>
    <dbReference type="NCBI Taxonomy" id="1303590"/>
    <lineage>
        <taxon>Bacteria</taxon>
        <taxon>Bacillati</taxon>
        <taxon>Bacillota</taxon>
        <taxon>Bacilli</taxon>
        <taxon>Lactobacillales</taxon>
        <taxon>Lactobacillaceae</taxon>
        <taxon>Bombilactobacillus</taxon>
    </lineage>
</organism>
<feature type="transmembrane region" description="Helical" evidence="8">
    <location>
        <begin position="79"/>
        <end position="98"/>
    </location>
</feature>
<keyword evidence="2" id="KW-0673">Quorum sensing</keyword>
<reference evidence="9 10" key="1">
    <citation type="submission" date="2018-07" db="EMBL/GenBank/DDBJ databases">
        <title>Genome sequences of six Lactobacillus spp. isolated from bumble bee guts.</title>
        <authorList>
            <person name="Motta E.V.S."/>
            <person name="Moran N.A."/>
        </authorList>
    </citation>
    <scope>NUCLEOTIDE SEQUENCE [LARGE SCALE GENOMIC DNA]</scope>
    <source>
        <strain evidence="9 10">BI-1.1</strain>
    </source>
</reference>
<dbReference type="SMART" id="SM00793">
    <property type="entry name" value="AgrB"/>
    <property type="match status" value="1"/>
</dbReference>
<dbReference type="GO" id="GO:0016020">
    <property type="term" value="C:membrane"/>
    <property type="evidence" value="ECO:0007669"/>
    <property type="project" value="InterPro"/>
</dbReference>
<name>A0A3R6YLF6_9LACO</name>
<dbReference type="GO" id="GO:0008233">
    <property type="term" value="F:peptidase activity"/>
    <property type="evidence" value="ECO:0007669"/>
    <property type="project" value="UniProtKB-KW"/>
</dbReference>
<sequence>MFQYEKHIELYRICKCAEIYIVAILLGTVKNTLIMHSSYALLRWFAGGWHAKKSINCSIFGIITFAVFPFILQSLNLKINIWEIIPILLITLILIYYYSPSDSEKNPMVNKIIRNKAHKRSVITVIFLSILVLFLNSNTEIYIVLGIFIESFLVTPLFYKIMKVRYNNYEEYAEIN</sequence>
<evidence type="ECO:0000256" key="6">
    <source>
        <dbReference type="ARBA" id="ARBA00022989"/>
    </source>
</evidence>
<gene>
    <name evidence="9" type="ORF">DS831_06490</name>
</gene>